<name>A0A3N2ATE1_9MICO</name>
<evidence type="ECO:0000313" key="3">
    <source>
        <dbReference type="EMBL" id="ROR66270.1"/>
    </source>
</evidence>
<gene>
    <name evidence="3" type="ORF">EDD26_1652</name>
</gene>
<evidence type="ECO:0008006" key="5">
    <source>
        <dbReference type="Google" id="ProtNLM"/>
    </source>
</evidence>
<dbReference type="AlphaFoldDB" id="A0A3N2ATE1"/>
<proteinExistence type="predicted"/>
<keyword evidence="1" id="KW-1133">Transmembrane helix</keyword>
<keyword evidence="4" id="KW-1185">Reference proteome</keyword>
<organism evidence="3 4">
    <name type="scientific">Agrococcus jenensis</name>
    <dbReference type="NCBI Taxonomy" id="46353"/>
    <lineage>
        <taxon>Bacteria</taxon>
        <taxon>Bacillati</taxon>
        <taxon>Actinomycetota</taxon>
        <taxon>Actinomycetes</taxon>
        <taxon>Micrococcales</taxon>
        <taxon>Microbacteriaceae</taxon>
        <taxon>Agrococcus</taxon>
    </lineage>
</organism>
<feature type="transmembrane region" description="Helical" evidence="1">
    <location>
        <begin position="228"/>
        <end position="249"/>
    </location>
</feature>
<feature type="signal peptide" evidence="2">
    <location>
        <begin position="1"/>
        <end position="27"/>
    </location>
</feature>
<evidence type="ECO:0000313" key="4">
    <source>
        <dbReference type="Proteomes" id="UP000275456"/>
    </source>
</evidence>
<feature type="chain" id="PRO_5017933153" description="CHRD domain-containing protein" evidence="2">
    <location>
        <begin position="28"/>
        <end position="257"/>
    </location>
</feature>
<dbReference type="EMBL" id="RKHJ01000001">
    <property type="protein sequence ID" value="ROR66270.1"/>
    <property type="molecule type" value="Genomic_DNA"/>
</dbReference>
<keyword evidence="2" id="KW-0732">Signal</keyword>
<keyword evidence="1" id="KW-0472">Membrane</keyword>
<evidence type="ECO:0000256" key="1">
    <source>
        <dbReference type="SAM" id="Phobius"/>
    </source>
</evidence>
<dbReference type="RefSeq" id="WP_123697277.1">
    <property type="nucleotide sequence ID" value="NZ_RKHJ01000001.1"/>
</dbReference>
<dbReference type="OrthoDB" id="2991218at2"/>
<reference evidence="3 4" key="1">
    <citation type="submission" date="2018-11" db="EMBL/GenBank/DDBJ databases">
        <title>Sequencing the genomes of 1000 actinobacteria strains.</title>
        <authorList>
            <person name="Klenk H.-P."/>
        </authorList>
    </citation>
    <scope>NUCLEOTIDE SEQUENCE [LARGE SCALE GENOMIC DNA]</scope>
    <source>
        <strain evidence="3 4">DSM 9580</strain>
    </source>
</reference>
<accession>A0A3N2ATE1</accession>
<evidence type="ECO:0000256" key="2">
    <source>
        <dbReference type="SAM" id="SignalP"/>
    </source>
</evidence>
<dbReference type="Proteomes" id="UP000275456">
    <property type="component" value="Unassembled WGS sequence"/>
</dbReference>
<sequence>MKKSALLLVAPALGLGMVALSTAPAMAADHAESYSAMLDELNSSGATGEAWIELEGTSATVTINASGLAAEFDGAPYPHVQHIHIAAQGLCPSDDADTNGDGIISTTEGGPFYGDIGTTLSVGDADKTPAGGLDLAAAPSGDTIAYEETFDLDQATLDSLADGTAVVVVHGLDPAGQPEAGTSPSDLVPELPLAATSPALCGVLEVAPAGGVDTDVTTVAAAGTEGSALGAVALGGTLALMTAAGVYVVRRRVVRDN</sequence>
<keyword evidence="1" id="KW-0812">Transmembrane</keyword>
<protein>
    <recommendedName>
        <fullName evidence="5">CHRD domain-containing protein</fullName>
    </recommendedName>
</protein>
<comment type="caution">
    <text evidence="3">The sequence shown here is derived from an EMBL/GenBank/DDBJ whole genome shotgun (WGS) entry which is preliminary data.</text>
</comment>